<dbReference type="Proteomes" id="UP000250003">
    <property type="component" value="Chromosome"/>
</dbReference>
<dbReference type="RefSeq" id="WP_111920321.1">
    <property type="nucleotide sequence ID" value="NZ_CP030280.1"/>
</dbReference>
<gene>
    <name evidence="2" type="ORF">DQQ01_12555</name>
</gene>
<proteinExistence type="predicted"/>
<sequence length="117" mass="13291">MKVKLLGVTLNMNVEELANPDIAKKYEDGIARALIEIVDAGEETVGSEGIRKQCQAVIDTFEDMFGEEDTKKVLGERTNIFRCLDAFDEYVSLYSDVVTPAINERAEKYRRARLNER</sequence>
<dbReference type="AlphaFoldDB" id="A0A2Z4UCP0"/>
<dbReference type="OrthoDB" id="2064118at2"/>
<evidence type="ECO:0000259" key="1">
    <source>
        <dbReference type="Pfam" id="PF20378"/>
    </source>
</evidence>
<dbReference type="InterPro" id="IPR046655">
    <property type="entry name" value="DUF6673"/>
</dbReference>
<keyword evidence="3" id="KW-1185">Reference proteome</keyword>
<feature type="domain" description="DUF6673" evidence="1">
    <location>
        <begin position="16"/>
        <end position="97"/>
    </location>
</feature>
<dbReference type="EMBL" id="CP030280">
    <property type="protein sequence ID" value="AWY98835.1"/>
    <property type="molecule type" value="Genomic_DNA"/>
</dbReference>
<evidence type="ECO:0000313" key="2">
    <source>
        <dbReference type="EMBL" id="AWY98835.1"/>
    </source>
</evidence>
<dbReference type="Pfam" id="PF20378">
    <property type="entry name" value="DUF6673"/>
    <property type="match status" value="1"/>
</dbReference>
<protein>
    <recommendedName>
        <fullName evidence="1">DUF6673 domain-containing protein</fullName>
    </recommendedName>
</protein>
<evidence type="ECO:0000313" key="3">
    <source>
        <dbReference type="Proteomes" id="UP000250003"/>
    </source>
</evidence>
<dbReference type="KEGG" id="blau:DQQ01_12555"/>
<name>A0A2Z4UCP0_9FIRM</name>
<reference evidence="3" key="1">
    <citation type="submission" date="2018-06" db="EMBL/GenBank/DDBJ databases">
        <title>Description of Blautia argi sp. nov., a new anaerobic isolated from dog feces.</title>
        <authorList>
            <person name="Chang Y.-H."/>
            <person name="Paek J."/>
            <person name="Shin Y."/>
        </authorList>
    </citation>
    <scope>NUCLEOTIDE SEQUENCE [LARGE SCALE GENOMIC DNA]</scope>
    <source>
        <strain evidence="3">KCTC 15426</strain>
    </source>
</reference>
<accession>A0A2Z4UCP0</accession>
<organism evidence="2 3">
    <name type="scientific">Blautia argi</name>
    <dbReference type="NCBI Taxonomy" id="1912897"/>
    <lineage>
        <taxon>Bacteria</taxon>
        <taxon>Bacillati</taxon>
        <taxon>Bacillota</taxon>
        <taxon>Clostridia</taxon>
        <taxon>Lachnospirales</taxon>
        <taxon>Lachnospiraceae</taxon>
        <taxon>Blautia</taxon>
    </lineage>
</organism>